<reference evidence="5 6" key="1">
    <citation type="journal article" date="2012" name="J. Bacteriol.">
        <title>Draft Genome Sequence of Novosphingobium nitrogenifigens Y88T.</title>
        <authorList>
            <person name="Strabala T.J."/>
            <person name="Macdonald L."/>
            <person name="Liu V."/>
            <person name="Smit A.M."/>
        </authorList>
    </citation>
    <scope>NUCLEOTIDE SEQUENCE [LARGE SCALE GENOMIC DNA]</scope>
    <source>
        <strain evidence="5 6">DSM 19370</strain>
    </source>
</reference>
<dbReference type="InParanoid" id="F1Z8Z6"/>
<evidence type="ECO:0000256" key="2">
    <source>
        <dbReference type="ARBA" id="ARBA00022803"/>
    </source>
</evidence>
<organism evidence="5 6">
    <name type="scientific">Novosphingobium nitrogenifigens DSM 19370</name>
    <dbReference type="NCBI Taxonomy" id="983920"/>
    <lineage>
        <taxon>Bacteria</taxon>
        <taxon>Pseudomonadati</taxon>
        <taxon>Pseudomonadota</taxon>
        <taxon>Alphaproteobacteria</taxon>
        <taxon>Sphingomonadales</taxon>
        <taxon>Sphingomonadaceae</taxon>
        <taxon>Novosphingobium</taxon>
    </lineage>
</organism>
<dbReference type="OrthoDB" id="98874at2"/>
<dbReference type="Gene3D" id="2.60.40.3140">
    <property type="match status" value="1"/>
</dbReference>
<sequence length="887" mass="95641">MMVTAFSPVAVRAADAPLMAPVPAWVVPSAYKDAAPPSGTADAPYRLLGLDEQIRFQRGEVDKFRHVAFRILTPEGLNVGNLSFAWSPDRSSLTVHKIVIHRGDRTIDVLASGQTFTVLRREQNLDLAMLDGVLTANIQPEGLQVGDVVEYAYTIATRDPVMNGHVEDVMSAWNGAPVARIHVRVSWPDDVPVHYREMGALPPFKPFHADGRQVVEWTIDDVDPGVVPAYAPVRYRFGRVAEFSDFAGWADLAHLMAPLYATASALPVSGSLHDELEKIRAASPDAHVRAEAALALVQDRVRYVALEMGVGGYVPADAATTWSRRFGDCKAKTALLLGLLHGLGIKAVPVIVNVAAGDGMDARLPMVGVFNHVLVRATIAGKVYWLDGTRSSRHRLVADDVPYFGWGLPLVDGNNALVRMVPPPSMVKLDDMSVRIDASAGVQASVPVEAELVLTGDVGASTNASIATLVGDNRQRAFEQLWKERLGATVEVKSTAAHYVQTDESLHLTMQGAIKMDWGKGGEYALQQASFGFADVDFSRHAGPDANIPYAVPYPAYGGFKETIQLPKGLGVFHIGTEMEVNETVAGLALYRHAALQGDTFTIEKTVRAVSPEFPAADAVAAQARLRALAVRNAVLHMPLSYRSTNADVASVNAAEPTTADQYVNRATVNLRRGASDLAIRDLDKAIALDSNNAFAWCDRALAQLDRHDQIAARADLARCEAIDPNAGLTFKTRGELARVSGDWAGTQRAYEQALLREPDEVFIHARLAEAALHLGNANEALRQINFVPADGPSRYSVLLFKAGALEKAGRNAELVEVLTEILRDRPNDALVLRGRAAAYYRMGKVQLALKDLAALPKTAGPAKAGQPPVMVMPPAPIKPAGNGQVP</sequence>
<evidence type="ECO:0000313" key="5">
    <source>
        <dbReference type="EMBL" id="EGD58843.1"/>
    </source>
</evidence>
<dbReference type="InterPro" id="IPR024618">
    <property type="entry name" value="DUF3857"/>
</dbReference>
<dbReference type="Gene3D" id="1.25.40.10">
    <property type="entry name" value="Tetratricopeptide repeat domain"/>
    <property type="match status" value="2"/>
</dbReference>
<evidence type="ECO:0000256" key="3">
    <source>
        <dbReference type="SAM" id="MobiDB-lite"/>
    </source>
</evidence>
<dbReference type="InterPro" id="IPR019734">
    <property type="entry name" value="TPR_rpt"/>
</dbReference>
<dbReference type="STRING" id="983920.Y88_0904"/>
<dbReference type="SMART" id="SM00028">
    <property type="entry name" value="TPR"/>
    <property type="match status" value="4"/>
</dbReference>
<dbReference type="SUPFAM" id="SSF48452">
    <property type="entry name" value="TPR-like"/>
    <property type="match status" value="1"/>
</dbReference>
<evidence type="ECO:0000259" key="4">
    <source>
        <dbReference type="Pfam" id="PF12969"/>
    </source>
</evidence>
<dbReference type="eggNOG" id="COG1305">
    <property type="taxonomic scope" value="Bacteria"/>
</dbReference>
<gene>
    <name evidence="5" type="ORF">Y88_0904</name>
</gene>
<dbReference type="eggNOG" id="COG0457">
    <property type="taxonomic scope" value="Bacteria"/>
</dbReference>
<dbReference type="PANTHER" id="PTHR44858">
    <property type="entry name" value="TETRATRICOPEPTIDE REPEAT PROTEIN 6"/>
    <property type="match status" value="1"/>
</dbReference>
<dbReference type="AlphaFoldDB" id="F1Z8Z6"/>
<dbReference type="Gene3D" id="3.10.620.30">
    <property type="match status" value="1"/>
</dbReference>
<protein>
    <recommendedName>
        <fullName evidence="4">DUF3857 domain-containing protein</fullName>
    </recommendedName>
</protein>
<accession>F1Z8Z6</accession>
<dbReference type="Pfam" id="PF12969">
    <property type="entry name" value="DUF3857"/>
    <property type="match status" value="1"/>
</dbReference>
<dbReference type="PANTHER" id="PTHR44858:SF1">
    <property type="entry name" value="UDP-N-ACETYLGLUCOSAMINE--PEPTIDE N-ACETYLGLUCOSAMINYLTRANSFERASE SPINDLY-RELATED"/>
    <property type="match status" value="1"/>
</dbReference>
<dbReference type="HOGENOM" id="CLU_014046_0_0_5"/>
<feature type="domain" description="DUF3857" evidence="4">
    <location>
        <begin position="58"/>
        <end position="224"/>
    </location>
</feature>
<keyword evidence="2" id="KW-0802">TPR repeat</keyword>
<keyword evidence="6" id="KW-1185">Reference proteome</keyword>
<name>F1Z8Z6_9SPHN</name>
<evidence type="ECO:0000256" key="1">
    <source>
        <dbReference type="ARBA" id="ARBA00022737"/>
    </source>
</evidence>
<comment type="caution">
    <text evidence="5">The sequence shown here is derived from an EMBL/GenBank/DDBJ whole genome shotgun (WGS) entry which is preliminary data.</text>
</comment>
<dbReference type="InterPro" id="IPR011990">
    <property type="entry name" value="TPR-like_helical_dom_sf"/>
</dbReference>
<evidence type="ECO:0000313" key="6">
    <source>
        <dbReference type="Proteomes" id="UP000004728"/>
    </source>
</evidence>
<dbReference type="Proteomes" id="UP000004728">
    <property type="component" value="Unassembled WGS sequence"/>
</dbReference>
<feature type="region of interest" description="Disordered" evidence="3">
    <location>
        <begin position="861"/>
        <end position="887"/>
    </location>
</feature>
<keyword evidence="1" id="KW-0677">Repeat</keyword>
<dbReference type="EMBL" id="AEWJ01000038">
    <property type="protein sequence ID" value="EGD58843.1"/>
    <property type="molecule type" value="Genomic_DNA"/>
</dbReference>
<proteinExistence type="predicted"/>
<dbReference type="InterPro" id="IPR050498">
    <property type="entry name" value="Ycf3"/>
</dbReference>